<sequence>MVFPTINMTAPLQIDMFLAYDDDMKIASYDAILCRVAKFSAYTIPYLAPQIGKQLNVTTMNITEIIQLKTATDVCAVST</sequence>
<evidence type="ECO:0000313" key="1">
    <source>
        <dbReference type="EMBL" id="KAE9386818.1"/>
    </source>
</evidence>
<protein>
    <submittedName>
        <fullName evidence="1">Uncharacterized protein</fullName>
    </submittedName>
</protein>
<dbReference type="AlphaFoldDB" id="A0A6A4GMM5"/>
<keyword evidence="2" id="KW-1185">Reference proteome</keyword>
<organism evidence="1 2">
    <name type="scientific">Gymnopus androsaceus JB14</name>
    <dbReference type="NCBI Taxonomy" id="1447944"/>
    <lineage>
        <taxon>Eukaryota</taxon>
        <taxon>Fungi</taxon>
        <taxon>Dikarya</taxon>
        <taxon>Basidiomycota</taxon>
        <taxon>Agaricomycotina</taxon>
        <taxon>Agaricomycetes</taxon>
        <taxon>Agaricomycetidae</taxon>
        <taxon>Agaricales</taxon>
        <taxon>Marasmiineae</taxon>
        <taxon>Omphalotaceae</taxon>
        <taxon>Gymnopus</taxon>
    </lineage>
</organism>
<dbReference type="EMBL" id="ML769845">
    <property type="protein sequence ID" value="KAE9386818.1"/>
    <property type="molecule type" value="Genomic_DNA"/>
</dbReference>
<reference evidence="1" key="1">
    <citation type="journal article" date="2019" name="Environ. Microbiol.">
        <title>Fungal ecological strategies reflected in gene transcription - a case study of two litter decomposers.</title>
        <authorList>
            <person name="Barbi F."/>
            <person name="Kohler A."/>
            <person name="Barry K."/>
            <person name="Baskaran P."/>
            <person name="Daum C."/>
            <person name="Fauchery L."/>
            <person name="Ihrmark K."/>
            <person name="Kuo A."/>
            <person name="LaButti K."/>
            <person name="Lipzen A."/>
            <person name="Morin E."/>
            <person name="Grigoriev I.V."/>
            <person name="Henrissat B."/>
            <person name="Lindahl B."/>
            <person name="Martin F."/>
        </authorList>
    </citation>
    <scope>NUCLEOTIDE SEQUENCE</scope>
    <source>
        <strain evidence="1">JB14</strain>
    </source>
</reference>
<name>A0A6A4GMM5_9AGAR</name>
<dbReference type="OrthoDB" id="10010954at2759"/>
<gene>
    <name evidence="1" type="ORF">BT96DRAFT_1082726</name>
</gene>
<dbReference type="Proteomes" id="UP000799118">
    <property type="component" value="Unassembled WGS sequence"/>
</dbReference>
<proteinExistence type="predicted"/>
<accession>A0A6A4GMM5</accession>
<evidence type="ECO:0000313" key="2">
    <source>
        <dbReference type="Proteomes" id="UP000799118"/>
    </source>
</evidence>